<dbReference type="Proteomes" id="UP001447374">
    <property type="component" value="Unassembled WGS sequence"/>
</dbReference>
<proteinExistence type="predicted"/>
<protein>
    <submittedName>
        <fullName evidence="1">Uncharacterized protein</fullName>
    </submittedName>
</protein>
<evidence type="ECO:0000313" key="2">
    <source>
        <dbReference type="Proteomes" id="UP001447374"/>
    </source>
</evidence>
<reference evidence="1 2" key="1">
    <citation type="submission" date="2024-06" db="EMBL/GenBank/DDBJ databases">
        <title>Fanconibacter daqui strain Q02 whole shotgun sequencing project.</title>
        <authorList>
            <person name="Rodrigues J.W.A."/>
            <person name="Viana L.C."/>
            <person name="Vieira E.C."/>
            <person name="Souza F.O.L."/>
            <person name="Alegria O.C."/>
            <person name="Patroca S."/>
            <person name="Cruz A.C.R."/>
            <person name="Nunes A.R.C."/>
        </authorList>
    </citation>
    <scope>NUCLEOTIDE SEQUENCE [LARGE SCALE GENOMIC DNA]</scope>
    <source>
        <strain evidence="1 2">Q02</strain>
    </source>
</reference>
<accession>A0ABV1PKR9</accession>
<evidence type="ECO:0000313" key="1">
    <source>
        <dbReference type="EMBL" id="MER0125439.1"/>
    </source>
</evidence>
<dbReference type="EMBL" id="JBEHGX010000002">
    <property type="protein sequence ID" value="MER0125439.1"/>
    <property type="molecule type" value="Genomic_DNA"/>
</dbReference>
<organism evidence="1 2">
    <name type="scientific">Franconibacter daqui</name>
    <dbReference type="NCBI Taxonomy" id="2047724"/>
    <lineage>
        <taxon>Bacteria</taxon>
        <taxon>Pseudomonadati</taxon>
        <taxon>Pseudomonadota</taxon>
        <taxon>Gammaproteobacteria</taxon>
        <taxon>Enterobacterales</taxon>
        <taxon>Enterobacteriaceae</taxon>
        <taxon>Franconibacter</taxon>
    </lineage>
</organism>
<comment type="caution">
    <text evidence="1">The sequence shown here is derived from an EMBL/GenBank/DDBJ whole genome shotgun (WGS) entry which is preliminary data.</text>
</comment>
<gene>
    <name evidence="1" type="ORF">ABQG75_06795</name>
</gene>
<sequence length="70" mass="7929">MSSAKILNAFFNASEDERKEFLRVLSHFYKDNQRVPLRDGMESFAVNESIRKSQSINFAPMQGGCPVCGK</sequence>
<dbReference type="RefSeq" id="WP_024561207.1">
    <property type="nucleotide sequence ID" value="NZ_JBEHGX010000002.1"/>
</dbReference>
<name>A0ABV1PKR9_9ENTR</name>
<keyword evidence="2" id="KW-1185">Reference proteome</keyword>